<comment type="caution">
    <text evidence="1">The sequence shown here is derived from an EMBL/GenBank/DDBJ whole genome shotgun (WGS) entry which is preliminary data.</text>
</comment>
<protein>
    <submittedName>
        <fullName evidence="1">Uncharacterized protein</fullName>
    </submittedName>
</protein>
<dbReference type="Proteomes" id="UP001246244">
    <property type="component" value="Unassembled WGS sequence"/>
</dbReference>
<dbReference type="EMBL" id="JAVKPK010000016">
    <property type="protein sequence ID" value="MDR7665238.1"/>
    <property type="molecule type" value="Genomic_DNA"/>
</dbReference>
<sequence length="166" mass="18708">MSHEDYMLIIGTNVYANPTYTVSYEVDKDTGDRINLFTLENSEKGLILTAEIRDEHANLIAKIDKNEFTQLNEKFDVQGEIEKGTGLTLIGKEDGTVIFNARITEDEYVAVTEILHIRGKKIHITDDAVRIDDVTLQTVNGIKLHHNFFIGTGEITITDDGVKIKR</sequence>
<keyword evidence="2" id="KW-1185">Reference proteome</keyword>
<accession>A0ABU2CZU4</accession>
<evidence type="ECO:0000313" key="2">
    <source>
        <dbReference type="Proteomes" id="UP001246244"/>
    </source>
</evidence>
<proteinExistence type="predicted"/>
<dbReference type="RefSeq" id="WP_310575265.1">
    <property type="nucleotide sequence ID" value="NZ_JAVKPK010000016.1"/>
</dbReference>
<organism evidence="1 2">
    <name type="scientific">Methanosarcina baikalica</name>
    <dbReference type="NCBI Taxonomy" id="3073890"/>
    <lineage>
        <taxon>Archaea</taxon>
        <taxon>Methanobacteriati</taxon>
        <taxon>Methanobacteriota</taxon>
        <taxon>Stenosarchaea group</taxon>
        <taxon>Methanomicrobia</taxon>
        <taxon>Methanosarcinales</taxon>
        <taxon>Methanosarcinaceae</taxon>
        <taxon>Methanosarcina</taxon>
    </lineage>
</organism>
<reference evidence="2" key="1">
    <citation type="submission" date="2023-07" db="EMBL/GenBank/DDBJ databases">
        <title>Whole-genome sequencing of a new Methanosarcina sp. Z-7115.</title>
        <authorList>
            <person name="Zhilina T.N."/>
            <person name="Merkel A.Y."/>
        </authorList>
    </citation>
    <scope>NUCLEOTIDE SEQUENCE [LARGE SCALE GENOMIC DNA]</scope>
    <source>
        <strain evidence="2">Z-7115</strain>
    </source>
</reference>
<gene>
    <name evidence="1" type="ORF">RG963_05460</name>
</gene>
<name>A0ABU2CZU4_9EURY</name>
<evidence type="ECO:0000313" key="1">
    <source>
        <dbReference type="EMBL" id="MDR7665238.1"/>
    </source>
</evidence>